<gene>
    <name evidence="3" type="ORF">RBI02_06990</name>
</gene>
<dbReference type="CDD" id="cd04179">
    <property type="entry name" value="DPM_DPG-synthase_like"/>
    <property type="match status" value="1"/>
</dbReference>
<organism evidence="3 4">
    <name type="scientific">Thermococcus waiotapuensis</name>
    <dbReference type="NCBI Taxonomy" id="90909"/>
    <lineage>
        <taxon>Archaea</taxon>
        <taxon>Methanobacteriati</taxon>
        <taxon>Methanobacteriota</taxon>
        <taxon>Thermococci</taxon>
        <taxon>Thermococcales</taxon>
        <taxon>Thermococcaceae</taxon>
        <taxon>Thermococcus</taxon>
    </lineage>
</organism>
<dbReference type="Pfam" id="PF00535">
    <property type="entry name" value="Glycos_transf_2"/>
    <property type="match status" value="1"/>
</dbReference>
<dbReference type="InterPro" id="IPR041492">
    <property type="entry name" value="HAD_2"/>
</dbReference>
<evidence type="ECO:0000256" key="1">
    <source>
        <dbReference type="ARBA" id="ARBA00007958"/>
    </source>
</evidence>
<dbReference type="SFLD" id="SFLDS00003">
    <property type="entry name" value="Haloacid_Dehalogenase"/>
    <property type="match status" value="1"/>
</dbReference>
<dbReference type="AlphaFoldDB" id="A0AAE4NX32"/>
<dbReference type="Pfam" id="PF13419">
    <property type="entry name" value="HAD_2"/>
    <property type="match status" value="1"/>
</dbReference>
<dbReference type="NCBIfam" id="TIGR01549">
    <property type="entry name" value="HAD-SF-IA-v1"/>
    <property type="match status" value="1"/>
</dbReference>
<comment type="caution">
    <text evidence="3">The sequence shown here is derived from an EMBL/GenBank/DDBJ whole genome shotgun (WGS) entry which is preliminary data.</text>
</comment>
<dbReference type="PANTHER" id="PTHR10859">
    <property type="entry name" value="GLYCOSYL TRANSFERASE"/>
    <property type="match status" value="1"/>
</dbReference>
<dbReference type="GO" id="GO:0016787">
    <property type="term" value="F:hydrolase activity"/>
    <property type="evidence" value="ECO:0007669"/>
    <property type="project" value="UniProtKB-KW"/>
</dbReference>
<dbReference type="EMBL" id="JAVDZE010000003">
    <property type="protein sequence ID" value="MDV3104280.1"/>
    <property type="molecule type" value="Genomic_DNA"/>
</dbReference>
<dbReference type="Gene3D" id="1.10.150.240">
    <property type="entry name" value="Putative phosphatase, domain 2"/>
    <property type="match status" value="1"/>
</dbReference>
<dbReference type="SUPFAM" id="SSF56784">
    <property type="entry name" value="HAD-like"/>
    <property type="match status" value="1"/>
</dbReference>
<dbReference type="FunFam" id="3.40.50.1000:FF:000310">
    <property type="entry name" value="Trehalose-6-phosphate phosphatase OtsB"/>
    <property type="match status" value="1"/>
</dbReference>
<evidence type="ECO:0000313" key="3">
    <source>
        <dbReference type="EMBL" id="MDV3104280.1"/>
    </source>
</evidence>
<protein>
    <submittedName>
        <fullName evidence="3">HAD-IA family hydrolase</fullName>
    </submittedName>
</protein>
<dbReference type="InterPro" id="IPR036412">
    <property type="entry name" value="HAD-like_sf"/>
</dbReference>
<keyword evidence="3" id="KW-0378">Hydrolase</keyword>
<dbReference type="SUPFAM" id="SSF53448">
    <property type="entry name" value="Nucleotide-diphospho-sugar transferases"/>
    <property type="match status" value="1"/>
</dbReference>
<keyword evidence="4" id="KW-1185">Reference proteome</keyword>
<evidence type="ECO:0000313" key="4">
    <source>
        <dbReference type="Proteomes" id="UP001245683"/>
    </source>
</evidence>
<dbReference type="Proteomes" id="UP001245683">
    <property type="component" value="Unassembled WGS sequence"/>
</dbReference>
<dbReference type="InterPro" id="IPR023214">
    <property type="entry name" value="HAD_sf"/>
</dbReference>
<dbReference type="Gene3D" id="3.40.50.1000">
    <property type="entry name" value="HAD superfamily/HAD-like"/>
    <property type="match status" value="1"/>
</dbReference>
<comment type="similarity">
    <text evidence="1">Belongs to the HAD-like hydrolase superfamily.</text>
</comment>
<proteinExistence type="inferred from homology"/>
<accession>A0AAE4NX32</accession>
<dbReference type="InterPro" id="IPR029044">
    <property type="entry name" value="Nucleotide-diphossugar_trans"/>
</dbReference>
<feature type="domain" description="Glycosyltransferase 2-like" evidence="2">
    <location>
        <begin position="221"/>
        <end position="337"/>
    </location>
</feature>
<dbReference type="PRINTS" id="PR00413">
    <property type="entry name" value="HADHALOGNASE"/>
</dbReference>
<dbReference type="InterPro" id="IPR006439">
    <property type="entry name" value="HAD-SF_hydro_IA"/>
</dbReference>
<dbReference type="PANTHER" id="PTHR10859:SF91">
    <property type="entry name" value="DOLICHYL-PHOSPHATE BETA-GLUCOSYLTRANSFERASE"/>
    <property type="match status" value="1"/>
</dbReference>
<name>A0AAE4NX32_9EURY</name>
<dbReference type="SFLD" id="SFLDG01129">
    <property type="entry name" value="C1.5:_HAD__Beta-PGM__Phosphata"/>
    <property type="match status" value="1"/>
</dbReference>
<evidence type="ECO:0000259" key="2">
    <source>
        <dbReference type="Pfam" id="PF00535"/>
    </source>
</evidence>
<sequence>MDVRLVVFDLDGTLVGAKESFSELKDKLRKRLRQAGVSDDLMGNLSPMYESLLRISQETGIPFEELHSHQVELEVERMKDSFLFPGVVESLQFLRNRGIKMAVVTRSSRKAALLALEKNDIAEYFDAVVAREDVPPDELKPEGGQIKRVLDELKISPEKTLVVGDHGYDVIAARKAGVLSVLITSHDSGRMSFSVDATPDFEIPTMREFVPFMEKLLLTYVVVPAYNEELTVGAVLSDLLRYFRRNEIVVINDGSRDRTGEIARSFGVNVITHLINRGLGGALGTGLAYAVRKGAKIVITFDADGQHLVEDALRVMKPVVEGKADFAVGSRLKGDTSQMPFVKKFGNFVLDLITAVFAHKYVSDSQSGLRCFSGECASRIRITCDRYAVSSEIIVEVTKNGCRIAEVPIKAVYTDYSMRKGTNVKEGIKIALNLLFDRLR</sequence>
<dbReference type="InterPro" id="IPR001173">
    <property type="entry name" value="Glyco_trans_2-like"/>
</dbReference>
<reference evidence="3 4" key="1">
    <citation type="submission" date="2023-08" db="EMBL/GenBank/DDBJ databases">
        <title>Draft genome sequence of Thermococcus waiotapuensis WT1T, a thermophilic sulphur-dependent archaeon from order Thermococcales.</title>
        <authorList>
            <person name="Manners S.H."/>
            <person name="Carere C.R."/>
            <person name="Dhami M.K."/>
            <person name="Dobson R.C.J."/>
            <person name="Stott M.B."/>
        </authorList>
    </citation>
    <scope>NUCLEOTIDE SEQUENCE [LARGE SCALE GENOMIC DNA]</scope>
    <source>
        <strain evidence="3 4">WT1</strain>
    </source>
</reference>
<dbReference type="InterPro" id="IPR023198">
    <property type="entry name" value="PGP-like_dom2"/>
</dbReference>
<dbReference type="GO" id="GO:0006487">
    <property type="term" value="P:protein N-linked glycosylation"/>
    <property type="evidence" value="ECO:0007669"/>
    <property type="project" value="TreeGrafter"/>
</dbReference>
<dbReference type="RefSeq" id="WP_315342431.1">
    <property type="nucleotide sequence ID" value="NZ_JAVDZE010000003.1"/>
</dbReference>
<dbReference type="Gene3D" id="3.90.550.10">
    <property type="entry name" value="Spore Coat Polysaccharide Biosynthesis Protein SpsA, Chain A"/>
    <property type="match status" value="1"/>
</dbReference>